<dbReference type="Proteomes" id="UP000729733">
    <property type="component" value="Unassembled WGS sequence"/>
</dbReference>
<dbReference type="Pfam" id="PF13385">
    <property type="entry name" value="Laminin_G_3"/>
    <property type="match status" value="1"/>
</dbReference>
<feature type="domain" description="PKD" evidence="1">
    <location>
        <begin position="827"/>
        <end position="890"/>
    </location>
</feature>
<evidence type="ECO:0000313" key="3">
    <source>
        <dbReference type="Proteomes" id="UP000729733"/>
    </source>
</evidence>
<sequence>MQNNNQSPALQFEGEYNFGTEGQPGVYDRRTISLWFKVDELQNNQELVIYEENGTTEGLNIYVKDSRLFFDTWNQTGNEWSGSYASSNAITSDTWHHVGLILDRELENDFIAYLDGTNIDEGEGNPTDKVDVGIGGLSPSGELEEDSVNSGYSVKNIGVYDRVLTQAELELIFDPNYEPEPVKDSAVTIENTEVILLASRLLANDLDANGDRLTIKGVGNATDGQVAQNSDGNIIFTPAFGFSGEASFEYIVEDNAGKASTATVTVDVLSENRSVPIGTGLHRVEGVSPELPFLNGIKTAPGWLTQDYNVTTDDQGNFINVWNTAENNLLDLDENGWIKTIPDPEDDPQYSSVGMLLYRNLNYYPDGKYVVLYEGEGSIEYNFDARIDQSESAPGRHVLNVNPSSNGVWLRITDTDPNETGDYIRNIRVVPEEYEDIAEETYNPDFINTIANFDTLNYLNWAGINSSTEIEWSDRSTPKSSIFAEDLVSIEEMVELANQTQTNPWFHLPHQATDEYVTNFAEYVAENLNPELDVYLEYSHEIWNPSYDQARWIREEGEAQWSDNSFVGGFGKRLDWYSQRTVEVTQIWEEVFAEEKERVIGIVGGEAANTATIDRILEYNWAEDPLSNEEYGIDAIAIAPDTASYLENPAIADEVASWTTDSDGGIDKLFTELTEGGLVSNSPSGGAFQQAYDYTETYSNIADLENLDLITYEVGQKLPVNFGGNNNQAIKNLFNTAKRDPRMEELSQEYFTTLSETGADLSTSFNDPNAYNQWGSWWKMDENNLNGSTKLETITSLIAKNDYSLAPQIGVLESNLSRLNLILEGDSLELATNYTDVNTEEEHSFKLDWGDNSEVVEEQQDPLLGKAGDISASHIYDREGNYTVSLTITDQQEKVAQEDISFSVAKKITIDWKPYSTSQQTDLGENGQVQVAIFGREDFAVTDIEPTSVKASDRKNALLNEDGVSASADLTESRDVNGDGFADLIFSFDKAILRSAIATDDESMINDNELYLFGSNSALDSGFFLGME</sequence>
<protein>
    <submittedName>
        <fullName evidence="2">Cadherin-like domain-containing protein</fullName>
    </submittedName>
</protein>
<dbReference type="AlphaFoldDB" id="A0A964BRX6"/>
<dbReference type="InterPro" id="IPR013783">
    <property type="entry name" value="Ig-like_fold"/>
</dbReference>
<dbReference type="InterPro" id="IPR035986">
    <property type="entry name" value="PKD_dom_sf"/>
</dbReference>
<accession>A0A964BRX6</accession>
<keyword evidence="3" id="KW-1185">Reference proteome</keyword>
<dbReference type="InterPro" id="IPR000601">
    <property type="entry name" value="PKD_dom"/>
</dbReference>
<dbReference type="Gene3D" id="2.60.40.2810">
    <property type="match status" value="1"/>
</dbReference>
<proteinExistence type="predicted"/>
<dbReference type="InterPro" id="IPR041690">
    <property type="entry name" value="Cadherin_5"/>
</dbReference>
<dbReference type="PROSITE" id="PS50093">
    <property type="entry name" value="PKD"/>
    <property type="match status" value="1"/>
</dbReference>
<dbReference type="Gene3D" id="2.60.120.200">
    <property type="match status" value="1"/>
</dbReference>
<reference evidence="2" key="1">
    <citation type="journal article" date="2021" name="Antonie Van Leeuwenhoek">
        <title>Draft genome and description of Waterburya agarophytonicola gen. nov. sp. nov. (Pleurocapsales, Cyanobacteria): a seaweed symbiont.</title>
        <authorList>
            <person name="Bonthond G."/>
            <person name="Shalygin S."/>
            <person name="Bayer T."/>
            <person name="Weinberger F."/>
        </authorList>
    </citation>
    <scope>NUCLEOTIDE SEQUENCE</scope>
    <source>
        <strain evidence="2">KI4</strain>
    </source>
</reference>
<dbReference type="Pfam" id="PF17892">
    <property type="entry name" value="Cadherin_5"/>
    <property type="match status" value="1"/>
</dbReference>
<dbReference type="CDD" id="cd00146">
    <property type="entry name" value="PKD"/>
    <property type="match status" value="1"/>
</dbReference>
<comment type="caution">
    <text evidence="2">The sequence shown here is derived from an EMBL/GenBank/DDBJ whole genome shotgun (WGS) entry which is preliminary data.</text>
</comment>
<organism evidence="2 3">
    <name type="scientific">Waterburya agarophytonicola KI4</name>
    <dbReference type="NCBI Taxonomy" id="2874699"/>
    <lineage>
        <taxon>Bacteria</taxon>
        <taxon>Bacillati</taxon>
        <taxon>Cyanobacteriota</taxon>
        <taxon>Cyanophyceae</taxon>
        <taxon>Pleurocapsales</taxon>
        <taxon>Hyellaceae</taxon>
        <taxon>Waterburya</taxon>
        <taxon>Waterburya agarophytonicola</taxon>
    </lineage>
</organism>
<dbReference type="InterPro" id="IPR013320">
    <property type="entry name" value="ConA-like_dom_sf"/>
</dbReference>
<name>A0A964BRX6_9CYAN</name>
<evidence type="ECO:0000313" key="2">
    <source>
        <dbReference type="EMBL" id="MCC0178519.1"/>
    </source>
</evidence>
<dbReference type="Pfam" id="PF18911">
    <property type="entry name" value="PKD_4"/>
    <property type="match status" value="1"/>
</dbReference>
<dbReference type="EMBL" id="JADWDC010000045">
    <property type="protein sequence ID" value="MCC0178519.1"/>
    <property type="molecule type" value="Genomic_DNA"/>
</dbReference>
<gene>
    <name evidence="2" type="ORF">I4641_16205</name>
</gene>
<dbReference type="RefSeq" id="WP_229641617.1">
    <property type="nucleotide sequence ID" value="NZ_JADWDC010000045.1"/>
</dbReference>
<evidence type="ECO:0000259" key="1">
    <source>
        <dbReference type="PROSITE" id="PS50093"/>
    </source>
</evidence>
<dbReference type="SUPFAM" id="SSF49899">
    <property type="entry name" value="Concanavalin A-like lectins/glucanases"/>
    <property type="match status" value="1"/>
</dbReference>
<dbReference type="Gene3D" id="2.60.40.10">
    <property type="entry name" value="Immunoglobulins"/>
    <property type="match status" value="1"/>
</dbReference>
<dbReference type="SUPFAM" id="SSF49299">
    <property type="entry name" value="PKD domain"/>
    <property type="match status" value="1"/>
</dbReference>